<evidence type="ECO:0000259" key="7">
    <source>
        <dbReference type="SMART" id="SM00355"/>
    </source>
</evidence>
<comment type="caution">
    <text evidence="9">The sequence shown here is derived from an EMBL/GenBank/DDBJ whole genome shotgun (WGS) entry which is preliminary data.</text>
</comment>
<feature type="domain" description="C2H2-type" evidence="7">
    <location>
        <begin position="337"/>
        <end position="361"/>
    </location>
</feature>
<dbReference type="InterPro" id="IPR051868">
    <property type="entry name" value="ZN346_ZMAT4"/>
</dbReference>
<keyword evidence="4" id="KW-0863">Zinc-finger</keyword>
<keyword evidence="6" id="KW-0539">Nucleus</keyword>
<sequence length="464" mass="50057">MDRQSQVPVPAADQNDQRRLLHLLYEAAPVSYQPQSYASTPLSYFTCPNPNPSAADAAAGVNPFDVRDHRIATPYAMPVAGGIGLAPYYNIAGGQAQEFPALPFHVDPSSYGPIRGAIDTKVKVKDLETKKSKVIEGGAAAESVKICTVCNVVCNSDKVFASHLAGEKHANKMKATGIIPKVKDVETKKSKVIQGGAAAESVRICKLCNVVCNSDKVFASHLAGEKHIMKMSATGTKTKFKDLETKKSKVIQGGVAAESVRVCTLCDVVCNSDKVFASHLAGEKHIIKAQGRLSISPSVVSPSNVKPGNSTNETIFPACTSSLTSGSGTAPWIEQPLYCEICNISCNSEDVLNKHKMGKKHKKNLEKLQETFTEKPTNAQVVDLQMEYAAAFEETENKTGAAFEQDLETKRRKVLEEGAATDAVRGCYLCNVVCNSQKVFDIHIAGQKHKAMVKKQQEILTSKS</sequence>
<feature type="domain" description="C2H2-type" evidence="7">
    <location>
        <begin position="261"/>
        <end position="285"/>
    </location>
</feature>
<comment type="subcellular location">
    <subcellularLocation>
        <location evidence="1">Nucleus</location>
    </subcellularLocation>
</comment>
<dbReference type="SUPFAM" id="SSF57667">
    <property type="entry name" value="beta-beta-alpha zinc fingers"/>
    <property type="match status" value="5"/>
</dbReference>
<keyword evidence="2" id="KW-0479">Metal-binding</keyword>
<accession>A0AAV8P6C9</accession>
<dbReference type="PANTHER" id="PTHR46144">
    <property type="entry name" value="ZINC FINGER PROTEIN 385B-LIKE"/>
    <property type="match status" value="1"/>
</dbReference>
<evidence type="ECO:0000259" key="8">
    <source>
        <dbReference type="SMART" id="SM00451"/>
    </source>
</evidence>
<dbReference type="EMBL" id="JAQQAF010000007">
    <property type="protein sequence ID" value="KAJ8470086.1"/>
    <property type="molecule type" value="Genomic_DNA"/>
</dbReference>
<dbReference type="AlphaFoldDB" id="A0AAV8P6C9"/>
<feature type="domain" description="U1-type" evidence="8">
    <location>
        <begin position="334"/>
        <end position="368"/>
    </location>
</feature>
<reference evidence="9 10" key="1">
    <citation type="submission" date="2022-12" db="EMBL/GenBank/DDBJ databases">
        <title>Chromosome-scale assembly of the Ensete ventricosum genome.</title>
        <authorList>
            <person name="Dussert Y."/>
            <person name="Stocks J."/>
            <person name="Wendawek A."/>
            <person name="Woldeyes F."/>
            <person name="Nichols R.A."/>
            <person name="Borrell J.S."/>
        </authorList>
    </citation>
    <scope>NUCLEOTIDE SEQUENCE [LARGE SCALE GENOMIC DNA]</scope>
    <source>
        <strain evidence="10">cv. Maze</strain>
        <tissue evidence="9">Seeds</tissue>
    </source>
</reference>
<evidence type="ECO:0000313" key="10">
    <source>
        <dbReference type="Proteomes" id="UP001222027"/>
    </source>
</evidence>
<dbReference type="Proteomes" id="UP001222027">
    <property type="component" value="Unassembled WGS sequence"/>
</dbReference>
<keyword evidence="5" id="KW-0862">Zinc</keyword>
<feature type="domain" description="U1-type" evidence="8">
    <location>
        <begin position="142"/>
        <end position="176"/>
    </location>
</feature>
<dbReference type="Pfam" id="PF12874">
    <property type="entry name" value="zf-met"/>
    <property type="match status" value="5"/>
</dbReference>
<evidence type="ECO:0000313" key="9">
    <source>
        <dbReference type="EMBL" id="KAJ8470086.1"/>
    </source>
</evidence>
<evidence type="ECO:0000256" key="2">
    <source>
        <dbReference type="ARBA" id="ARBA00022723"/>
    </source>
</evidence>
<dbReference type="GO" id="GO:0005634">
    <property type="term" value="C:nucleus"/>
    <property type="evidence" value="ECO:0007669"/>
    <property type="project" value="UniProtKB-SubCell"/>
</dbReference>
<dbReference type="GO" id="GO:0003676">
    <property type="term" value="F:nucleic acid binding"/>
    <property type="evidence" value="ECO:0007669"/>
    <property type="project" value="InterPro"/>
</dbReference>
<evidence type="ECO:0008006" key="11">
    <source>
        <dbReference type="Google" id="ProtNLM"/>
    </source>
</evidence>
<feature type="domain" description="U1-type" evidence="8">
    <location>
        <begin position="258"/>
        <end position="292"/>
    </location>
</feature>
<evidence type="ECO:0000256" key="4">
    <source>
        <dbReference type="ARBA" id="ARBA00022771"/>
    </source>
</evidence>
<protein>
    <recommendedName>
        <fullName evidence="11">Matrin-type domain-containing protein</fullName>
    </recommendedName>
</protein>
<evidence type="ECO:0000256" key="3">
    <source>
        <dbReference type="ARBA" id="ARBA00022737"/>
    </source>
</evidence>
<evidence type="ECO:0000256" key="5">
    <source>
        <dbReference type="ARBA" id="ARBA00022833"/>
    </source>
</evidence>
<keyword evidence="10" id="KW-1185">Reference proteome</keyword>
<evidence type="ECO:0000256" key="1">
    <source>
        <dbReference type="ARBA" id="ARBA00004123"/>
    </source>
</evidence>
<dbReference type="SMART" id="SM00355">
    <property type="entry name" value="ZnF_C2H2"/>
    <property type="match status" value="5"/>
</dbReference>
<feature type="domain" description="U1-type" evidence="8">
    <location>
        <begin position="422"/>
        <end position="456"/>
    </location>
</feature>
<dbReference type="GO" id="GO:0008270">
    <property type="term" value="F:zinc ion binding"/>
    <property type="evidence" value="ECO:0007669"/>
    <property type="project" value="UniProtKB-KW"/>
</dbReference>
<dbReference type="InterPro" id="IPR036236">
    <property type="entry name" value="Znf_C2H2_sf"/>
</dbReference>
<feature type="domain" description="C2H2-type" evidence="7">
    <location>
        <begin position="145"/>
        <end position="169"/>
    </location>
</feature>
<dbReference type="InterPro" id="IPR003604">
    <property type="entry name" value="Matrin/U1-like-C_Znf_C2H2"/>
</dbReference>
<keyword evidence="3" id="KW-0677">Repeat</keyword>
<dbReference type="InterPro" id="IPR013087">
    <property type="entry name" value="Znf_C2H2_type"/>
</dbReference>
<organism evidence="9 10">
    <name type="scientific">Ensete ventricosum</name>
    <name type="common">Abyssinian banana</name>
    <name type="synonym">Musa ensete</name>
    <dbReference type="NCBI Taxonomy" id="4639"/>
    <lineage>
        <taxon>Eukaryota</taxon>
        <taxon>Viridiplantae</taxon>
        <taxon>Streptophyta</taxon>
        <taxon>Embryophyta</taxon>
        <taxon>Tracheophyta</taxon>
        <taxon>Spermatophyta</taxon>
        <taxon>Magnoliopsida</taxon>
        <taxon>Liliopsida</taxon>
        <taxon>Zingiberales</taxon>
        <taxon>Musaceae</taxon>
        <taxon>Ensete</taxon>
    </lineage>
</organism>
<name>A0AAV8P6C9_ENSVE</name>
<dbReference type="PANTHER" id="PTHR46144:SF6">
    <property type="entry name" value="C2H2-TYPE DOMAIN-CONTAINING PROTEIN"/>
    <property type="match status" value="1"/>
</dbReference>
<evidence type="ECO:0000256" key="6">
    <source>
        <dbReference type="ARBA" id="ARBA00023242"/>
    </source>
</evidence>
<gene>
    <name evidence="9" type="ORF">OPV22_024429</name>
</gene>
<feature type="domain" description="U1-type" evidence="8">
    <location>
        <begin position="200"/>
        <end position="234"/>
    </location>
</feature>
<feature type="domain" description="C2H2-type" evidence="7">
    <location>
        <begin position="203"/>
        <end position="227"/>
    </location>
</feature>
<proteinExistence type="predicted"/>
<dbReference type="Gene3D" id="3.30.160.60">
    <property type="entry name" value="Classic Zinc Finger"/>
    <property type="match status" value="5"/>
</dbReference>
<dbReference type="SMART" id="SM00451">
    <property type="entry name" value="ZnF_U1"/>
    <property type="match status" value="5"/>
</dbReference>
<feature type="domain" description="C2H2-type" evidence="7">
    <location>
        <begin position="425"/>
        <end position="449"/>
    </location>
</feature>